<dbReference type="PROSITE" id="PS51154">
    <property type="entry name" value="MACRO"/>
    <property type="match status" value="1"/>
</dbReference>
<dbReference type="GO" id="GO:0005634">
    <property type="term" value="C:nucleus"/>
    <property type="evidence" value="ECO:0007669"/>
    <property type="project" value="UniProtKB-SubCell"/>
</dbReference>
<dbReference type="GO" id="GO:0003950">
    <property type="term" value="F:NAD+ poly-ADP-ribosyltransferase activity"/>
    <property type="evidence" value="ECO:0007669"/>
    <property type="project" value="UniProtKB-UniRule"/>
</dbReference>
<organism evidence="10 11">
    <name type="scientific">Rotaria sordida</name>
    <dbReference type="NCBI Taxonomy" id="392033"/>
    <lineage>
        <taxon>Eukaryota</taxon>
        <taxon>Metazoa</taxon>
        <taxon>Spiralia</taxon>
        <taxon>Gnathifera</taxon>
        <taxon>Rotifera</taxon>
        <taxon>Eurotatoria</taxon>
        <taxon>Bdelloidea</taxon>
        <taxon>Philodinida</taxon>
        <taxon>Philodinidae</taxon>
        <taxon>Rotaria</taxon>
    </lineage>
</organism>
<feature type="region of interest" description="Disordered" evidence="7">
    <location>
        <begin position="234"/>
        <end position="329"/>
    </location>
</feature>
<dbReference type="InterPro" id="IPR043472">
    <property type="entry name" value="Macro_dom-like"/>
</dbReference>
<evidence type="ECO:0000256" key="3">
    <source>
        <dbReference type="ARBA" id="ARBA00022679"/>
    </source>
</evidence>
<dbReference type="Gene3D" id="3.90.228.10">
    <property type="match status" value="1"/>
</dbReference>
<dbReference type="Pfam" id="PF00644">
    <property type="entry name" value="PARP"/>
    <property type="match status" value="1"/>
</dbReference>
<dbReference type="GO" id="GO:0070212">
    <property type="term" value="P:protein poly-ADP-ribosylation"/>
    <property type="evidence" value="ECO:0007669"/>
    <property type="project" value="TreeGrafter"/>
</dbReference>
<dbReference type="InterPro" id="IPR012317">
    <property type="entry name" value="Poly(ADP-ribose)pol_cat_dom"/>
</dbReference>
<evidence type="ECO:0000256" key="2">
    <source>
        <dbReference type="ARBA" id="ARBA00022676"/>
    </source>
</evidence>
<dbReference type="InterPro" id="IPR002589">
    <property type="entry name" value="Macro_dom"/>
</dbReference>
<evidence type="ECO:0000313" key="11">
    <source>
        <dbReference type="Proteomes" id="UP000663864"/>
    </source>
</evidence>
<feature type="compositionally biased region" description="Polar residues" evidence="7">
    <location>
        <begin position="273"/>
        <end position="283"/>
    </location>
</feature>
<dbReference type="GO" id="GO:0005737">
    <property type="term" value="C:cytoplasm"/>
    <property type="evidence" value="ECO:0007669"/>
    <property type="project" value="TreeGrafter"/>
</dbReference>
<comment type="caution">
    <text evidence="10">The sequence shown here is derived from an EMBL/GenBank/DDBJ whole genome shotgun (WGS) entry which is preliminary data.</text>
</comment>
<keyword evidence="5" id="KW-0539">Nucleus</keyword>
<dbReference type="EC" id="2.4.2.-" evidence="6"/>
<name>A0A814SQC7_9BILA</name>
<dbReference type="Pfam" id="PF01661">
    <property type="entry name" value="Macro"/>
    <property type="match status" value="1"/>
</dbReference>
<accession>A0A814SQC7</accession>
<evidence type="ECO:0000259" key="9">
    <source>
        <dbReference type="PROSITE" id="PS51154"/>
    </source>
</evidence>
<evidence type="ECO:0000256" key="1">
    <source>
        <dbReference type="ARBA" id="ARBA00004123"/>
    </source>
</evidence>
<gene>
    <name evidence="10" type="ORF">ZHD862_LOCUS19996</name>
</gene>
<dbReference type="GO" id="GO:0010629">
    <property type="term" value="P:negative regulation of gene expression"/>
    <property type="evidence" value="ECO:0007669"/>
    <property type="project" value="TreeGrafter"/>
</dbReference>
<proteinExistence type="predicted"/>
<dbReference type="GO" id="GO:0003714">
    <property type="term" value="F:transcription corepressor activity"/>
    <property type="evidence" value="ECO:0007669"/>
    <property type="project" value="TreeGrafter"/>
</dbReference>
<dbReference type="Gene3D" id="3.40.220.10">
    <property type="entry name" value="Leucine Aminopeptidase, subunit E, domain 1"/>
    <property type="match status" value="1"/>
</dbReference>
<dbReference type="PANTHER" id="PTHR14453:SF102">
    <property type="entry name" value="PROTEIN MONO-ADP-RIBOSYLTRANSFERASE PARP14-LIKE"/>
    <property type="match status" value="1"/>
</dbReference>
<evidence type="ECO:0000256" key="4">
    <source>
        <dbReference type="ARBA" id="ARBA00023027"/>
    </source>
</evidence>
<keyword evidence="4 6" id="KW-0520">NAD</keyword>
<dbReference type="PROSITE" id="PS51059">
    <property type="entry name" value="PARP_CATALYTIC"/>
    <property type="match status" value="1"/>
</dbReference>
<dbReference type="InterPro" id="IPR052056">
    <property type="entry name" value="Mono-ARTD/PARP"/>
</dbReference>
<feature type="compositionally biased region" description="Acidic residues" evidence="7">
    <location>
        <begin position="303"/>
        <end position="318"/>
    </location>
</feature>
<feature type="compositionally biased region" description="Basic and acidic residues" evidence="7">
    <location>
        <begin position="250"/>
        <end position="259"/>
    </location>
</feature>
<evidence type="ECO:0000256" key="5">
    <source>
        <dbReference type="ARBA" id="ARBA00023242"/>
    </source>
</evidence>
<dbReference type="EMBL" id="CAJNOT010001115">
    <property type="protein sequence ID" value="CAF1147797.1"/>
    <property type="molecule type" value="Genomic_DNA"/>
</dbReference>
<comment type="subcellular location">
    <subcellularLocation>
        <location evidence="1">Nucleus</location>
    </subcellularLocation>
</comment>
<sequence>MATYNKNKDHPTLSMSQPIETITFDVDKDTIQNPEFQEFVKKLESSQHVIIIMDENHGMMIISGKQLSVKTSKVQIQNRIKKISSKSAIELSAAKNNFLENFGQKILNTIREQPDIKSADIVNGKLQLSGNNAVIANIKSYLKKTLYEKNVSITYNMKQHLKVNCNGRMWKEFSKKHRVGYSFQELRPHNKNERSNTPNRGLLDAQRVFQTNRRGHGCDWGPSGGNHNEIFGHNQGHGGYTRGNFNHGGRGREGFHTDHSMSNSIPNLMKLNLNDQYANTNENNSDDPEEGNRKERYNVKTTDDEDATNQDGDDDDYDDNRSQASDSDVSLSSKFAIDSLNTKNINDRTQNTIEIALCSDSDVSLSNAIAELQSYSLHIESWALTEEEVTFILEQQQRGKTVKKNTSIRERSIQIKLYLQHSVPNAFVHIYVYYIRGMSHVKVSGFKSDVHSAVSKIKNYLNDVVNTEIQIPISGAMAFFLKKKVSSDINRLGSTHHIKIITFSAPRRAENTNDNDNHCLKLVGPAARINWAQMAVENFLGNLSEQEQDFSCETWDISNNISLNIKTLLKTIRESNDYEAVGFVKFYNLATERRQTTPKVTITVVGLTKDIADDVIQQCKDFVEGYVVWKPSLNEYRALYNILLVQRQPNITHFQEEWDTKVQLENKTNTIIIPARSQIIADEIKEALQNLAVGQINRMDKISVTIPIPFHIRRFVYSAVQPVLDEVKTQRVYINLKDWNGLKLHGRSEIITSVQVKINSIIDDIKQRIITNRLTLPLIESELIRVNSYKVVRRIEDETNTVIRDVKADTKVSKLNGNDDTNLTITCVVNSRGQTILIKKGDITKVKDVDAIVNAANGSLYHAGGVDKAISDAAGPALDQECKQLIAKNGGVAISTGKAVKTTAGNLPYKSVIHAIGPQCANGNQQERPLLFSSILSSLRLAEQEGYNSIALPAISGATYRFPLQDCTNIVIRAVKQFFADFPESHLRKVILLDIDDTACNSFAREVVNDHTNTGTDNDNDIMNCDLPPLTAKWCWQSDFGEKIYDDTHTHQIEDAFQEYLRTFIQSNLKIDCDNLETGTIVCYSIHFRPDLKQILTINPNQGEESSLGYSKPFPVIPNNPQPSAAIRMGSNEFFSLDRNALNNRLVCGYQMRESTGFKRDIIRYPLPLQPRITSVAYQPKPLDTYQLKMVSKEDDWDIIGINNTALKQAEIAIRKVIESAMISEPFSINLNEDIDAHKKAITNIAIQQFIDVDFQQDSAGNLVLKLKGFEQNILKAKLQISLYVQDVLRIEADKDDELNIPKEWGEQEEQCKLVELSKTDPDFIRIEKRMKETMSNMKADKIERVQNLKIWNHYAFRRRTLQRELSNKPDLQIEMELFHGTRMTPPSEIYNGEFGFDMTFCTSGLWGIGTYFAANASYSCQNYSYQLPNDKRQVFLAHVLTGEVFDYKDKNDPTLRRTPKKNDSVSGARYNSISGETRGSKVYIVYENRVAYPTYLITFSY</sequence>
<dbReference type="Proteomes" id="UP000663864">
    <property type="component" value="Unassembled WGS sequence"/>
</dbReference>
<dbReference type="PANTHER" id="PTHR14453">
    <property type="entry name" value="PARP/ZINC FINGER CCCH TYPE DOMAIN CONTAINING PROTEIN"/>
    <property type="match status" value="1"/>
</dbReference>
<keyword evidence="2 6" id="KW-0328">Glycosyltransferase</keyword>
<dbReference type="SUPFAM" id="SSF56399">
    <property type="entry name" value="ADP-ribosylation"/>
    <property type="match status" value="1"/>
</dbReference>
<dbReference type="SUPFAM" id="SSF52949">
    <property type="entry name" value="Macro domain-like"/>
    <property type="match status" value="1"/>
</dbReference>
<evidence type="ECO:0000256" key="7">
    <source>
        <dbReference type="SAM" id="MobiDB-lite"/>
    </source>
</evidence>
<evidence type="ECO:0000313" key="10">
    <source>
        <dbReference type="EMBL" id="CAF1147797.1"/>
    </source>
</evidence>
<feature type="domain" description="PARP catalytic" evidence="8">
    <location>
        <begin position="1299"/>
        <end position="1502"/>
    </location>
</feature>
<evidence type="ECO:0000259" key="8">
    <source>
        <dbReference type="PROSITE" id="PS51059"/>
    </source>
</evidence>
<reference evidence="10" key="1">
    <citation type="submission" date="2021-02" db="EMBL/GenBank/DDBJ databases">
        <authorList>
            <person name="Nowell W R."/>
        </authorList>
    </citation>
    <scope>NUCLEOTIDE SEQUENCE</scope>
</reference>
<dbReference type="GO" id="GO:1990404">
    <property type="term" value="F:NAD+-protein mono-ADP-ribosyltransferase activity"/>
    <property type="evidence" value="ECO:0007669"/>
    <property type="project" value="TreeGrafter"/>
</dbReference>
<feature type="compositionally biased region" description="Basic and acidic residues" evidence="7">
    <location>
        <begin position="1452"/>
        <end position="1464"/>
    </location>
</feature>
<evidence type="ECO:0000256" key="6">
    <source>
        <dbReference type="RuleBase" id="RU362114"/>
    </source>
</evidence>
<feature type="domain" description="Macro" evidence="9">
    <location>
        <begin position="823"/>
        <end position="1011"/>
    </location>
</feature>
<feature type="region of interest" description="Disordered" evidence="7">
    <location>
        <begin position="1452"/>
        <end position="1471"/>
    </location>
</feature>
<feature type="compositionally biased region" description="Basic and acidic residues" evidence="7">
    <location>
        <begin position="290"/>
        <end position="302"/>
    </location>
</feature>
<dbReference type="CDD" id="cd02907">
    <property type="entry name" value="Macro_Af1521_BAL-like"/>
    <property type="match status" value="1"/>
</dbReference>
<keyword evidence="3 6" id="KW-0808">Transferase</keyword>
<dbReference type="SMART" id="SM00506">
    <property type="entry name" value="A1pp"/>
    <property type="match status" value="1"/>
</dbReference>
<protein>
    <recommendedName>
        <fullName evidence="6">Poly [ADP-ribose] polymerase</fullName>
        <shortName evidence="6">PARP</shortName>
        <ecNumber evidence="6">2.4.2.-</ecNumber>
    </recommendedName>
</protein>